<sequence length="162" mass="17274">MSWMGGATAPLSSSSSESALGLLSDLATAWFSMGPLPSPPASGCRPVISSTAASTAGESGNTSVRKRGRSHLSSLRRIVHKHVGRRSRYLSLDPRPQQLGALGTRHRGPGVNLELWRGTREAASNTDPVTHPVGRRAVRTHAGDLVPKRSFADEVADYVRAR</sequence>
<name>A0A4Z2IDL4_9TELE</name>
<evidence type="ECO:0000313" key="3">
    <source>
        <dbReference type="Proteomes" id="UP000314294"/>
    </source>
</evidence>
<gene>
    <name evidence="2" type="ORF">EYF80_013978</name>
</gene>
<keyword evidence="3" id="KW-1185">Reference proteome</keyword>
<evidence type="ECO:0000256" key="1">
    <source>
        <dbReference type="SAM" id="MobiDB-lite"/>
    </source>
</evidence>
<feature type="compositionally biased region" description="Low complexity" evidence="1">
    <location>
        <begin position="49"/>
        <end position="63"/>
    </location>
</feature>
<dbReference type="AlphaFoldDB" id="A0A4Z2IDL4"/>
<protein>
    <submittedName>
        <fullName evidence="2">Uncharacterized protein</fullName>
    </submittedName>
</protein>
<reference evidence="2 3" key="1">
    <citation type="submission" date="2019-03" db="EMBL/GenBank/DDBJ databases">
        <title>First draft genome of Liparis tanakae, snailfish: a comprehensive survey of snailfish specific genes.</title>
        <authorList>
            <person name="Kim W."/>
            <person name="Song I."/>
            <person name="Jeong J.-H."/>
            <person name="Kim D."/>
            <person name="Kim S."/>
            <person name="Ryu S."/>
            <person name="Song J.Y."/>
            <person name="Lee S.K."/>
        </authorList>
    </citation>
    <scope>NUCLEOTIDE SEQUENCE [LARGE SCALE GENOMIC DNA]</scope>
    <source>
        <tissue evidence="2">Muscle</tissue>
    </source>
</reference>
<feature type="region of interest" description="Disordered" evidence="1">
    <location>
        <begin position="41"/>
        <end position="73"/>
    </location>
</feature>
<dbReference type="Proteomes" id="UP000314294">
    <property type="component" value="Unassembled WGS sequence"/>
</dbReference>
<proteinExistence type="predicted"/>
<evidence type="ECO:0000313" key="2">
    <source>
        <dbReference type="EMBL" id="TNN75831.1"/>
    </source>
</evidence>
<comment type="caution">
    <text evidence="2">The sequence shown here is derived from an EMBL/GenBank/DDBJ whole genome shotgun (WGS) entry which is preliminary data.</text>
</comment>
<organism evidence="2 3">
    <name type="scientific">Liparis tanakae</name>
    <name type="common">Tanaka's snailfish</name>
    <dbReference type="NCBI Taxonomy" id="230148"/>
    <lineage>
        <taxon>Eukaryota</taxon>
        <taxon>Metazoa</taxon>
        <taxon>Chordata</taxon>
        <taxon>Craniata</taxon>
        <taxon>Vertebrata</taxon>
        <taxon>Euteleostomi</taxon>
        <taxon>Actinopterygii</taxon>
        <taxon>Neopterygii</taxon>
        <taxon>Teleostei</taxon>
        <taxon>Neoteleostei</taxon>
        <taxon>Acanthomorphata</taxon>
        <taxon>Eupercaria</taxon>
        <taxon>Perciformes</taxon>
        <taxon>Cottioidei</taxon>
        <taxon>Cottales</taxon>
        <taxon>Liparidae</taxon>
        <taxon>Liparis</taxon>
    </lineage>
</organism>
<accession>A0A4Z2IDL4</accession>
<dbReference type="EMBL" id="SRLO01000099">
    <property type="protein sequence ID" value="TNN75831.1"/>
    <property type="molecule type" value="Genomic_DNA"/>
</dbReference>